<accession>A0AAD4C4X6</accession>
<evidence type="ECO:0000313" key="2">
    <source>
        <dbReference type="EMBL" id="KAF8447767.1"/>
    </source>
</evidence>
<organism evidence="2 3">
    <name type="scientific">Boletus edulis BED1</name>
    <dbReference type="NCBI Taxonomy" id="1328754"/>
    <lineage>
        <taxon>Eukaryota</taxon>
        <taxon>Fungi</taxon>
        <taxon>Dikarya</taxon>
        <taxon>Basidiomycota</taxon>
        <taxon>Agaricomycotina</taxon>
        <taxon>Agaricomycetes</taxon>
        <taxon>Agaricomycetidae</taxon>
        <taxon>Boletales</taxon>
        <taxon>Boletineae</taxon>
        <taxon>Boletaceae</taxon>
        <taxon>Boletoideae</taxon>
        <taxon>Boletus</taxon>
    </lineage>
</organism>
<comment type="caution">
    <text evidence="2">The sequence shown here is derived from an EMBL/GenBank/DDBJ whole genome shotgun (WGS) entry which is preliminary data.</text>
</comment>
<proteinExistence type="predicted"/>
<protein>
    <submittedName>
        <fullName evidence="2">Uncharacterized protein</fullName>
    </submittedName>
</protein>
<sequence>MIESQKTASRRDDAHHSLRVSEKVTESGHNSLPEMHHRSGNGGVHDRRARRGTLDSELEMKTALHHILFHRS</sequence>
<reference evidence="2" key="1">
    <citation type="submission" date="2019-10" db="EMBL/GenBank/DDBJ databases">
        <authorList>
            <consortium name="DOE Joint Genome Institute"/>
            <person name="Kuo A."/>
            <person name="Miyauchi S."/>
            <person name="Kiss E."/>
            <person name="Drula E."/>
            <person name="Kohler A."/>
            <person name="Sanchez-Garcia M."/>
            <person name="Andreopoulos B."/>
            <person name="Barry K.W."/>
            <person name="Bonito G."/>
            <person name="Buee M."/>
            <person name="Carver A."/>
            <person name="Chen C."/>
            <person name="Cichocki N."/>
            <person name="Clum A."/>
            <person name="Culley D."/>
            <person name="Crous P.W."/>
            <person name="Fauchery L."/>
            <person name="Girlanda M."/>
            <person name="Hayes R."/>
            <person name="Keri Z."/>
            <person name="LaButti K."/>
            <person name="Lipzen A."/>
            <person name="Lombard V."/>
            <person name="Magnuson J."/>
            <person name="Maillard F."/>
            <person name="Morin E."/>
            <person name="Murat C."/>
            <person name="Nolan M."/>
            <person name="Ohm R."/>
            <person name="Pangilinan J."/>
            <person name="Pereira M."/>
            <person name="Perotto S."/>
            <person name="Peter M."/>
            <person name="Riley R."/>
            <person name="Sitrit Y."/>
            <person name="Stielow B."/>
            <person name="Szollosi G."/>
            <person name="Zifcakova L."/>
            <person name="Stursova M."/>
            <person name="Spatafora J.W."/>
            <person name="Tedersoo L."/>
            <person name="Vaario L.-M."/>
            <person name="Yamada A."/>
            <person name="Yan M."/>
            <person name="Wang P."/>
            <person name="Xu J."/>
            <person name="Bruns T."/>
            <person name="Baldrian P."/>
            <person name="Vilgalys R."/>
            <person name="Henrissat B."/>
            <person name="Grigoriev I.V."/>
            <person name="Hibbett D."/>
            <person name="Nagy L.G."/>
            <person name="Martin F.M."/>
        </authorList>
    </citation>
    <scope>NUCLEOTIDE SEQUENCE</scope>
    <source>
        <strain evidence="2">BED1</strain>
    </source>
</reference>
<evidence type="ECO:0000313" key="3">
    <source>
        <dbReference type="Proteomes" id="UP001194468"/>
    </source>
</evidence>
<dbReference type="EMBL" id="WHUW01000004">
    <property type="protein sequence ID" value="KAF8447767.1"/>
    <property type="molecule type" value="Genomic_DNA"/>
</dbReference>
<keyword evidence="3" id="KW-1185">Reference proteome</keyword>
<name>A0AAD4C4X6_BOLED</name>
<dbReference type="Proteomes" id="UP001194468">
    <property type="component" value="Unassembled WGS sequence"/>
</dbReference>
<feature type="region of interest" description="Disordered" evidence="1">
    <location>
        <begin position="1"/>
        <end position="57"/>
    </location>
</feature>
<feature type="compositionally biased region" description="Basic and acidic residues" evidence="1">
    <location>
        <begin position="9"/>
        <end position="26"/>
    </location>
</feature>
<evidence type="ECO:0000256" key="1">
    <source>
        <dbReference type="SAM" id="MobiDB-lite"/>
    </source>
</evidence>
<gene>
    <name evidence="2" type="ORF">L210DRAFT_3527141</name>
</gene>
<dbReference type="AlphaFoldDB" id="A0AAD4C4X6"/>
<reference evidence="2" key="2">
    <citation type="journal article" date="2020" name="Nat. Commun.">
        <title>Large-scale genome sequencing of mycorrhizal fungi provides insights into the early evolution of symbiotic traits.</title>
        <authorList>
            <person name="Miyauchi S."/>
            <person name="Kiss E."/>
            <person name="Kuo A."/>
            <person name="Drula E."/>
            <person name="Kohler A."/>
            <person name="Sanchez-Garcia M."/>
            <person name="Morin E."/>
            <person name="Andreopoulos B."/>
            <person name="Barry K.W."/>
            <person name="Bonito G."/>
            <person name="Buee M."/>
            <person name="Carver A."/>
            <person name="Chen C."/>
            <person name="Cichocki N."/>
            <person name="Clum A."/>
            <person name="Culley D."/>
            <person name="Crous P.W."/>
            <person name="Fauchery L."/>
            <person name="Girlanda M."/>
            <person name="Hayes R.D."/>
            <person name="Keri Z."/>
            <person name="LaButti K."/>
            <person name="Lipzen A."/>
            <person name="Lombard V."/>
            <person name="Magnuson J."/>
            <person name="Maillard F."/>
            <person name="Murat C."/>
            <person name="Nolan M."/>
            <person name="Ohm R.A."/>
            <person name="Pangilinan J."/>
            <person name="Pereira M.F."/>
            <person name="Perotto S."/>
            <person name="Peter M."/>
            <person name="Pfister S."/>
            <person name="Riley R."/>
            <person name="Sitrit Y."/>
            <person name="Stielow J.B."/>
            <person name="Szollosi G."/>
            <person name="Zifcakova L."/>
            <person name="Stursova M."/>
            <person name="Spatafora J.W."/>
            <person name="Tedersoo L."/>
            <person name="Vaario L.M."/>
            <person name="Yamada A."/>
            <person name="Yan M."/>
            <person name="Wang P."/>
            <person name="Xu J."/>
            <person name="Bruns T."/>
            <person name="Baldrian P."/>
            <person name="Vilgalys R."/>
            <person name="Dunand C."/>
            <person name="Henrissat B."/>
            <person name="Grigoriev I.V."/>
            <person name="Hibbett D."/>
            <person name="Nagy L.G."/>
            <person name="Martin F.M."/>
        </authorList>
    </citation>
    <scope>NUCLEOTIDE SEQUENCE</scope>
    <source>
        <strain evidence="2">BED1</strain>
    </source>
</reference>